<accession>A0A1Q2YJL7</accession>
<feature type="compositionally biased region" description="Basic and acidic residues" evidence="1">
    <location>
        <begin position="139"/>
        <end position="153"/>
    </location>
</feature>
<reference evidence="2 3" key="1">
    <citation type="submission" date="2016-08" db="EMBL/GenBank/DDBJ databases">
        <title>Whole genome shotgun sequence of Pichia membranifaciens KS47-1.</title>
        <authorList>
            <person name="Konishi M."/>
            <person name="Ishida M."/>
            <person name="Arakawa T."/>
            <person name="Kato Y."/>
            <person name="Horiuchi J."/>
        </authorList>
    </citation>
    <scope>NUCLEOTIDE SEQUENCE [LARGE SCALE GENOMIC DNA]</scope>
    <source>
        <strain evidence="2 3">KS47-1</strain>
    </source>
</reference>
<gene>
    <name evidence="2" type="ORF">PMKS-003258</name>
</gene>
<protein>
    <submittedName>
        <fullName evidence="2">Uncharacterized protein</fullName>
    </submittedName>
</protein>
<evidence type="ECO:0000313" key="2">
    <source>
        <dbReference type="EMBL" id="GAV29756.1"/>
    </source>
</evidence>
<feature type="compositionally biased region" description="Acidic residues" evidence="1">
    <location>
        <begin position="35"/>
        <end position="46"/>
    </location>
</feature>
<feature type="compositionally biased region" description="Acidic residues" evidence="1">
    <location>
        <begin position="161"/>
        <end position="173"/>
    </location>
</feature>
<proteinExistence type="predicted"/>
<feature type="compositionally biased region" description="Acidic residues" evidence="1">
    <location>
        <begin position="103"/>
        <end position="128"/>
    </location>
</feature>
<feature type="compositionally biased region" description="Basic and acidic residues" evidence="1">
    <location>
        <begin position="53"/>
        <end position="62"/>
    </location>
</feature>
<dbReference type="AlphaFoldDB" id="A0A1Q2YJL7"/>
<dbReference type="EMBL" id="BDGI01000135">
    <property type="protein sequence ID" value="GAV29756.1"/>
    <property type="molecule type" value="Genomic_DNA"/>
</dbReference>
<organism evidence="2 3">
    <name type="scientific">Pichia membranifaciens</name>
    <dbReference type="NCBI Taxonomy" id="4926"/>
    <lineage>
        <taxon>Eukaryota</taxon>
        <taxon>Fungi</taxon>
        <taxon>Dikarya</taxon>
        <taxon>Ascomycota</taxon>
        <taxon>Saccharomycotina</taxon>
        <taxon>Pichiomycetes</taxon>
        <taxon>Pichiales</taxon>
        <taxon>Pichiaceae</taxon>
        <taxon>Pichia</taxon>
    </lineage>
</organism>
<feature type="compositionally biased region" description="Basic and acidic residues" evidence="1">
    <location>
        <begin position="21"/>
        <end position="34"/>
    </location>
</feature>
<name>A0A1Q2YJL7_9ASCO</name>
<keyword evidence="3" id="KW-1185">Reference proteome</keyword>
<evidence type="ECO:0000256" key="1">
    <source>
        <dbReference type="SAM" id="MobiDB-lite"/>
    </source>
</evidence>
<dbReference type="Proteomes" id="UP000186136">
    <property type="component" value="Unassembled WGS sequence"/>
</dbReference>
<feature type="compositionally biased region" description="Polar residues" evidence="1">
    <location>
        <begin position="73"/>
        <end position="86"/>
    </location>
</feature>
<sequence length="173" mass="18958">MQAGLAVGQRFNAKKEAKKLARAKLKSDAKKSTDVEDADIDEDDDNGAGTGGNEDRIKKIRLDNPAPDDTMSEADSSLHNASTTGQLPAISHPVQDDDHSIDDLEDSVGADDNDDEEDDDEEENDDNEILQHAPSQLELEARELEGDNADRHVASNHIDNYDDEDSNDDENED</sequence>
<evidence type="ECO:0000313" key="3">
    <source>
        <dbReference type="Proteomes" id="UP000186136"/>
    </source>
</evidence>
<feature type="region of interest" description="Disordered" evidence="1">
    <location>
        <begin position="21"/>
        <end position="173"/>
    </location>
</feature>
<comment type="caution">
    <text evidence="2">The sequence shown here is derived from an EMBL/GenBank/DDBJ whole genome shotgun (WGS) entry which is preliminary data.</text>
</comment>